<keyword evidence="1" id="KW-1133">Transmembrane helix</keyword>
<keyword evidence="1" id="KW-0812">Transmembrane</keyword>
<dbReference type="EMBL" id="JAOQJQ010000005">
    <property type="protein sequence ID" value="MCU6763032.1"/>
    <property type="molecule type" value="Genomic_DNA"/>
</dbReference>
<dbReference type="PANTHER" id="PTHR36007">
    <property type="entry name" value="TRANSPORT PROTEIN-RELATED"/>
    <property type="match status" value="1"/>
</dbReference>
<feature type="transmembrane region" description="Helical" evidence="1">
    <location>
        <begin position="93"/>
        <end position="118"/>
    </location>
</feature>
<dbReference type="RefSeq" id="WP_262591239.1">
    <property type="nucleotide sequence ID" value="NZ_JAOQJQ010000005.1"/>
</dbReference>
<organism evidence="2 3">
    <name type="scientific">Brotonthovivens ammoniilytica</name>
    <dbReference type="NCBI Taxonomy" id="2981725"/>
    <lineage>
        <taxon>Bacteria</taxon>
        <taxon>Bacillati</taxon>
        <taxon>Bacillota</taxon>
        <taxon>Clostridia</taxon>
        <taxon>Lachnospirales</taxon>
        <taxon>Lachnospiraceae</taxon>
        <taxon>Brotonthovivens</taxon>
    </lineage>
</organism>
<feature type="transmembrane region" description="Helical" evidence="1">
    <location>
        <begin position="38"/>
        <end position="60"/>
    </location>
</feature>
<proteinExistence type="predicted"/>
<accession>A0ABT2TLS2</accession>
<name>A0ABT2TLS2_9FIRM</name>
<dbReference type="Proteomes" id="UP001652442">
    <property type="component" value="Unassembled WGS sequence"/>
</dbReference>
<keyword evidence="3" id="KW-1185">Reference proteome</keyword>
<comment type="caution">
    <text evidence="2">The sequence shown here is derived from an EMBL/GenBank/DDBJ whole genome shotgun (WGS) entry which is preliminary data.</text>
</comment>
<protein>
    <submittedName>
        <fullName evidence="2">Small multi-drug export protein</fullName>
    </submittedName>
</protein>
<keyword evidence="1" id="KW-0472">Membrane</keyword>
<dbReference type="Pfam" id="PF06695">
    <property type="entry name" value="Sm_multidrug_ex"/>
    <property type="match status" value="1"/>
</dbReference>
<evidence type="ECO:0000313" key="2">
    <source>
        <dbReference type="EMBL" id="MCU6763032.1"/>
    </source>
</evidence>
<gene>
    <name evidence="2" type="ORF">OCV88_11965</name>
</gene>
<reference evidence="2 3" key="1">
    <citation type="journal article" date="2021" name="ISME Commun">
        <title>Automated analysis of genomic sequences facilitates high-throughput and comprehensive description of bacteria.</title>
        <authorList>
            <person name="Hitch T.C.A."/>
        </authorList>
    </citation>
    <scope>NUCLEOTIDE SEQUENCE [LARGE SCALE GENOMIC DNA]</scope>
    <source>
        <strain evidence="2 3">Sanger_109</strain>
    </source>
</reference>
<sequence>MIIRQIVFTILVSMIPAVEVKGAIPFGVALGLRPVVSYVAALVGSTFVVCFLAFVTNWFYRYCKERKLFRRFIGWMDRMASNNHEKIKKFGPLAIFIYVAVPIPGTGTWTGSILAGVLNIKPKLIILSVLGGNLISGLIMALASKGVFTVLDKYI</sequence>
<dbReference type="InterPro" id="IPR009577">
    <property type="entry name" value="Sm_multidrug_ex"/>
</dbReference>
<feature type="transmembrane region" description="Helical" evidence="1">
    <location>
        <begin position="124"/>
        <end position="143"/>
    </location>
</feature>
<evidence type="ECO:0000313" key="3">
    <source>
        <dbReference type="Proteomes" id="UP001652442"/>
    </source>
</evidence>
<dbReference type="PANTHER" id="PTHR36007:SF2">
    <property type="entry name" value="TRANSPORT PROTEIN-RELATED"/>
    <property type="match status" value="1"/>
</dbReference>
<evidence type="ECO:0000256" key="1">
    <source>
        <dbReference type="SAM" id="Phobius"/>
    </source>
</evidence>